<sequence length="202" mass="21948">MARFSWRTEDLRTQTSRNGSACAEISCLENSCAKSSSWENSRNGIAKGGALSAALKLCAERFAERLAGLALALLVCLAIPAHAADDSLYQALGGDEGVARISAGLVDRVYADERIKHLFQQTNPRFLSEQLRKQFCELAGGPCKYDGETMKKSHAGLAINKAHFNALVEDLQLAMDAQGVPFATQNRLLALLAPMHRDVITR</sequence>
<keyword evidence="1" id="KW-0813">Transport</keyword>
<evidence type="ECO:0000313" key="6">
    <source>
        <dbReference type="Proteomes" id="UP000574369"/>
    </source>
</evidence>
<evidence type="ECO:0000256" key="4">
    <source>
        <dbReference type="ARBA" id="ARBA00023004"/>
    </source>
</evidence>
<dbReference type="CDD" id="cd00454">
    <property type="entry name" value="TrHb1_N"/>
    <property type="match status" value="1"/>
</dbReference>
<dbReference type="Pfam" id="PF01152">
    <property type="entry name" value="Bac_globin"/>
    <property type="match status" value="1"/>
</dbReference>
<dbReference type="RefSeq" id="WP_088453388.1">
    <property type="nucleotide sequence ID" value="NZ_JACHXO010000006.1"/>
</dbReference>
<comment type="caution">
    <text evidence="5">The sequence shown here is derived from an EMBL/GenBank/DDBJ whole genome shotgun (WGS) entry which is preliminary data.</text>
</comment>
<keyword evidence="6" id="KW-1185">Reference proteome</keyword>
<keyword evidence="2" id="KW-0349">Heme</keyword>
<accession>A0ABR6GXJ8</accession>
<gene>
    <name evidence="5" type="ORF">FHS28_003414</name>
</gene>
<reference evidence="5 6" key="1">
    <citation type="submission" date="2020-08" db="EMBL/GenBank/DDBJ databases">
        <title>Genomic Encyclopedia of Type Strains, Phase III (KMG-III): the genomes of soil and plant-associated and newly described type strains.</title>
        <authorList>
            <person name="Whitman W."/>
        </authorList>
    </citation>
    <scope>NUCLEOTIDE SEQUENCE [LARGE SCALE GENOMIC DNA]</scope>
    <source>
        <strain evidence="5 6">CECT 7247</strain>
    </source>
</reference>
<protein>
    <submittedName>
        <fullName evidence="5">Hemoglobin</fullName>
    </submittedName>
</protein>
<dbReference type="EMBL" id="JACHXO010000006">
    <property type="protein sequence ID" value="MBB3196004.1"/>
    <property type="molecule type" value="Genomic_DNA"/>
</dbReference>
<proteinExistence type="predicted"/>
<dbReference type="InterPro" id="IPR012292">
    <property type="entry name" value="Globin/Proto"/>
</dbReference>
<dbReference type="InterPro" id="IPR001486">
    <property type="entry name" value="Hemoglobin_trunc"/>
</dbReference>
<evidence type="ECO:0000313" key="5">
    <source>
        <dbReference type="EMBL" id="MBB3196004.1"/>
    </source>
</evidence>
<name>A0ABR6GXJ8_9BURK</name>
<evidence type="ECO:0000256" key="2">
    <source>
        <dbReference type="ARBA" id="ARBA00022617"/>
    </source>
</evidence>
<keyword evidence="4" id="KW-0408">Iron</keyword>
<dbReference type="Proteomes" id="UP000574369">
    <property type="component" value="Unassembled WGS sequence"/>
</dbReference>
<dbReference type="Gene3D" id="1.10.490.10">
    <property type="entry name" value="Globins"/>
    <property type="match status" value="1"/>
</dbReference>
<dbReference type="InterPro" id="IPR009050">
    <property type="entry name" value="Globin-like_sf"/>
</dbReference>
<evidence type="ECO:0000256" key="3">
    <source>
        <dbReference type="ARBA" id="ARBA00022723"/>
    </source>
</evidence>
<evidence type="ECO:0000256" key="1">
    <source>
        <dbReference type="ARBA" id="ARBA00022448"/>
    </source>
</evidence>
<dbReference type="SUPFAM" id="SSF46458">
    <property type="entry name" value="Globin-like"/>
    <property type="match status" value="1"/>
</dbReference>
<organism evidence="5 6">
    <name type="scientific">Roseateles terrae</name>
    <dbReference type="NCBI Taxonomy" id="431060"/>
    <lineage>
        <taxon>Bacteria</taxon>
        <taxon>Pseudomonadati</taxon>
        <taxon>Pseudomonadota</taxon>
        <taxon>Betaproteobacteria</taxon>
        <taxon>Burkholderiales</taxon>
        <taxon>Sphaerotilaceae</taxon>
        <taxon>Roseateles</taxon>
    </lineage>
</organism>
<keyword evidence="3" id="KW-0479">Metal-binding</keyword>